<dbReference type="InterPro" id="IPR002182">
    <property type="entry name" value="NB-ARC"/>
</dbReference>
<dbReference type="Pfam" id="PF13424">
    <property type="entry name" value="TPR_12"/>
    <property type="match status" value="1"/>
</dbReference>
<dbReference type="InterPro" id="IPR027417">
    <property type="entry name" value="P-loop_NTPase"/>
</dbReference>
<sequence length="651" mass="70268">MLGRVCAAIAPGTGGQLFVLHGLGGSGKTAVAHELFNRATEEFDRVGLWVNSSDDASLRAGMLAVAADRGAHEGELSAARSGLRAAADLVWDYLDRSPAPWFLVIDNADDPGILGNGWLRSSRRGTVLVTTRQAAESWWPGAELLHVGVLPREDAAQVLRDLAPGLGSVKDASDVADRLGRLPLALTLAGGFLSQQVLVPMTMAEYGVRLDVSTPDAIDLMDQGARRGVDPPRLLVSSTWQLSLKALVAQGLPESVTLMNLLACWAGDPLPLSVLQRASLDPGLANSRVDVALRGLLDHSLTDLVNGEQRCVRTHPVLLESVVRDIALEERDRLASAAAHLITAELPAIPERGAPDARFSLLAPHVLALLRRVADWPTVSEETVEEAIACALRLVIAQHRAGDYASALSLANNAVSLSDTRLGEGHVLTLRLRRRIGRGLYRVGSFQESEVLHRRVLADCERLLGPTSADTYESCLALSNPLLQLGKADEAAGLILRSVAGRVESLGPLHPLTLNARKFLLTLELGPELNDAISSGPQLLEDCRSALGARHPISLMAELDYAYALFRVGKYENALPHVQRALAAHEERYGSEYPITLNARSTLSRTLAALGEKEQAVEHLKAVIRGRIRVLGEEHPWTTVVKQRLEEYENS</sequence>
<dbReference type="Gene3D" id="3.40.50.300">
    <property type="entry name" value="P-loop containing nucleotide triphosphate hydrolases"/>
    <property type="match status" value="1"/>
</dbReference>
<gene>
    <name evidence="2" type="ORF">ACFPA8_14840</name>
</gene>
<accession>A0ABV9A724</accession>
<organism evidence="2 3">
    <name type="scientific">Streptomyces ovatisporus</name>
    <dbReference type="NCBI Taxonomy" id="1128682"/>
    <lineage>
        <taxon>Bacteria</taxon>
        <taxon>Bacillati</taxon>
        <taxon>Actinomycetota</taxon>
        <taxon>Actinomycetes</taxon>
        <taxon>Kitasatosporales</taxon>
        <taxon>Streptomycetaceae</taxon>
        <taxon>Streptomyces</taxon>
    </lineage>
</organism>
<keyword evidence="3" id="KW-1185">Reference proteome</keyword>
<protein>
    <submittedName>
        <fullName evidence="2">Tetratricopeptide repeat protein</fullName>
    </submittedName>
</protein>
<dbReference type="SUPFAM" id="SSF52540">
    <property type="entry name" value="P-loop containing nucleoside triphosphate hydrolases"/>
    <property type="match status" value="1"/>
</dbReference>
<feature type="domain" description="NB-ARC" evidence="1">
    <location>
        <begin position="14"/>
        <end position="155"/>
    </location>
</feature>
<dbReference type="Pfam" id="PF00931">
    <property type="entry name" value="NB-ARC"/>
    <property type="match status" value="1"/>
</dbReference>
<dbReference type="SUPFAM" id="SSF48452">
    <property type="entry name" value="TPR-like"/>
    <property type="match status" value="2"/>
</dbReference>
<proteinExistence type="predicted"/>
<dbReference type="PANTHER" id="PTHR46082:SF6">
    <property type="entry name" value="AAA+ ATPASE DOMAIN-CONTAINING PROTEIN-RELATED"/>
    <property type="match status" value="1"/>
</dbReference>
<dbReference type="RefSeq" id="WP_386448173.1">
    <property type="nucleotide sequence ID" value="NZ_JBHSFH010000007.1"/>
</dbReference>
<reference evidence="3" key="1">
    <citation type="journal article" date="2019" name="Int. J. Syst. Evol. Microbiol.">
        <title>The Global Catalogue of Microorganisms (GCM) 10K type strain sequencing project: providing services to taxonomists for standard genome sequencing and annotation.</title>
        <authorList>
            <consortium name="The Broad Institute Genomics Platform"/>
            <consortium name="The Broad Institute Genome Sequencing Center for Infectious Disease"/>
            <person name="Wu L."/>
            <person name="Ma J."/>
        </authorList>
    </citation>
    <scope>NUCLEOTIDE SEQUENCE [LARGE SCALE GENOMIC DNA]</scope>
    <source>
        <strain evidence="3">CGMCC 4.7357</strain>
    </source>
</reference>
<dbReference type="InterPro" id="IPR053137">
    <property type="entry name" value="NLR-like"/>
</dbReference>
<evidence type="ECO:0000313" key="2">
    <source>
        <dbReference type="EMBL" id="MFC4495409.1"/>
    </source>
</evidence>
<dbReference type="InterPro" id="IPR011990">
    <property type="entry name" value="TPR-like_helical_dom_sf"/>
</dbReference>
<evidence type="ECO:0000259" key="1">
    <source>
        <dbReference type="Pfam" id="PF00931"/>
    </source>
</evidence>
<dbReference type="PANTHER" id="PTHR46082">
    <property type="entry name" value="ATP/GTP-BINDING PROTEIN-RELATED"/>
    <property type="match status" value="1"/>
</dbReference>
<dbReference type="Pfam" id="PF13374">
    <property type="entry name" value="TPR_10"/>
    <property type="match status" value="1"/>
</dbReference>
<name>A0ABV9A724_9ACTN</name>
<dbReference type="Proteomes" id="UP001595997">
    <property type="component" value="Unassembled WGS sequence"/>
</dbReference>
<evidence type="ECO:0000313" key="3">
    <source>
        <dbReference type="Proteomes" id="UP001595997"/>
    </source>
</evidence>
<comment type="caution">
    <text evidence="2">The sequence shown here is derived from an EMBL/GenBank/DDBJ whole genome shotgun (WGS) entry which is preliminary data.</text>
</comment>
<dbReference type="Gene3D" id="1.25.40.10">
    <property type="entry name" value="Tetratricopeptide repeat domain"/>
    <property type="match status" value="2"/>
</dbReference>
<dbReference type="EMBL" id="JBHSFH010000007">
    <property type="protein sequence ID" value="MFC4495409.1"/>
    <property type="molecule type" value="Genomic_DNA"/>
</dbReference>